<name>A0A261SK59_9BORD</name>
<dbReference type="Pfam" id="PF07690">
    <property type="entry name" value="MFS_1"/>
    <property type="match status" value="1"/>
</dbReference>
<evidence type="ECO:0000256" key="3">
    <source>
        <dbReference type="ARBA" id="ARBA00023136"/>
    </source>
</evidence>
<dbReference type="CDD" id="cd17355">
    <property type="entry name" value="MFS_YcxA_like"/>
    <property type="match status" value="1"/>
</dbReference>
<evidence type="ECO:0000256" key="2">
    <source>
        <dbReference type="ARBA" id="ARBA00022989"/>
    </source>
</evidence>
<dbReference type="InterPro" id="IPR036259">
    <property type="entry name" value="MFS_trans_sf"/>
</dbReference>
<protein>
    <submittedName>
        <fullName evidence="6">MFS transporter</fullName>
    </submittedName>
</protein>
<evidence type="ECO:0000313" key="7">
    <source>
        <dbReference type="Proteomes" id="UP000217005"/>
    </source>
</evidence>
<dbReference type="Gene3D" id="1.20.1250.20">
    <property type="entry name" value="MFS general substrate transporter like domains"/>
    <property type="match status" value="1"/>
</dbReference>
<dbReference type="PANTHER" id="PTHR11360:SF284">
    <property type="entry name" value="EG:103B4.3 PROTEIN-RELATED"/>
    <property type="match status" value="1"/>
</dbReference>
<dbReference type="AlphaFoldDB" id="A0A261SK59"/>
<dbReference type="EMBL" id="NEVL01000003">
    <property type="protein sequence ID" value="OZI36723.1"/>
    <property type="molecule type" value="Genomic_DNA"/>
</dbReference>
<feature type="domain" description="Major facilitator superfamily (MFS) profile" evidence="5">
    <location>
        <begin position="12"/>
        <end position="393"/>
    </location>
</feature>
<feature type="transmembrane region" description="Helical" evidence="4">
    <location>
        <begin position="140"/>
        <end position="160"/>
    </location>
</feature>
<dbReference type="GO" id="GO:0022857">
    <property type="term" value="F:transmembrane transporter activity"/>
    <property type="evidence" value="ECO:0007669"/>
    <property type="project" value="InterPro"/>
</dbReference>
<dbReference type="PROSITE" id="PS50850">
    <property type="entry name" value="MFS"/>
    <property type="match status" value="1"/>
</dbReference>
<dbReference type="PANTHER" id="PTHR11360">
    <property type="entry name" value="MONOCARBOXYLATE TRANSPORTER"/>
    <property type="match status" value="1"/>
</dbReference>
<reference evidence="6 7" key="1">
    <citation type="submission" date="2017-05" db="EMBL/GenBank/DDBJ databases">
        <title>Complete and WGS of Bordetella genogroups.</title>
        <authorList>
            <person name="Spilker T."/>
            <person name="LiPuma J."/>
        </authorList>
    </citation>
    <scope>NUCLEOTIDE SEQUENCE [LARGE SCALE GENOMIC DNA]</scope>
    <source>
        <strain evidence="6 7">AU17610</strain>
    </source>
</reference>
<feature type="transmembrane region" description="Helical" evidence="4">
    <location>
        <begin position="105"/>
        <end position="128"/>
    </location>
</feature>
<comment type="caution">
    <text evidence="6">The sequence shown here is derived from an EMBL/GenBank/DDBJ whole genome shotgun (WGS) entry which is preliminary data.</text>
</comment>
<dbReference type="SUPFAM" id="SSF103473">
    <property type="entry name" value="MFS general substrate transporter"/>
    <property type="match status" value="1"/>
</dbReference>
<keyword evidence="2 4" id="KW-1133">Transmembrane helix</keyword>
<dbReference type="InterPro" id="IPR020846">
    <property type="entry name" value="MFS_dom"/>
</dbReference>
<sequence length="401" mass="41469">MTHSSSSAAPRLGVLLLAGGVILGLALGARHVQGLFLLPVSQAHGWPRETYGLAMALQNLVWGLAQPVAGWIADRQGSARVLAGGLLLYALGLAGMAFAHGALPFMLAAGLCIGLAQAGTTFGVIYAAMTRLAPPSQRGMALGVTGALGGLGQFLLVPGAQVAIDLLDWRGALWLMAALLLGALVLAPILRDRPSASAANEGSAPIALAVRQPGFWLLTAGFLTCGFQLAFIATHLPAYLAELGLGHQGVAALAIVALFNIAGTYACGVLGARWPRQRLLSVLYLLRAAAIAAFIAAPATPLTVYVFAAVMGLLWLGTVPLTNGLIAQVYGTRNLGTLFGLVFVGHQLGSFLGVWLGARLYDRLHDYTPVWLLAIALGLLAAALHWPISTRPLAAPRAAAA</sequence>
<feature type="transmembrane region" description="Helical" evidence="4">
    <location>
        <begin position="52"/>
        <end position="72"/>
    </location>
</feature>
<gene>
    <name evidence="6" type="ORF">CEG14_13050</name>
</gene>
<dbReference type="Proteomes" id="UP000217005">
    <property type="component" value="Unassembled WGS sequence"/>
</dbReference>
<feature type="transmembrane region" description="Helical" evidence="4">
    <location>
        <begin position="338"/>
        <end position="358"/>
    </location>
</feature>
<accession>A0A261SK59</accession>
<evidence type="ECO:0000256" key="1">
    <source>
        <dbReference type="ARBA" id="ARBA00022692"/>
    </source>
</evidence>
<organism evidence="6 7">
    <name type="scientific">Bordetella genomosp. 1</name>
    <dbReference type="NCBI Taxonomy" id="1395607"/>
    <lineage>
        <taxon>Bacteria</taxon>
        <taxon>Pseudomonadati</taxon>
        <taxon>Pseudomonadota</taxon>
        <taxon>Betaproteobacteria</taxon>
        <taxon>Burkholderiales</taxon>
        <taxon>Alcaligenaceae</taxon>
        <taxon>Bordetella</taxon>
    </lineage>
</organism>
<dbReference type="OrthoDB" id="146345at2"/>
<keyword evidence="3 4" id="KW-0472">Membrane</keyword>
<proteinExistence type="predicted"/>
<evidence type="ECO:0000256" key="4">
    <source>
        <dbReference type="SAM" id="Phobius"/>
    </source>
</evidence>
<feature type="transmembrane region" description="Helical" evidence="4">
    <location>
        <begin position="279"/>
        <end position="299"/>
    </location>
</feature>
<feature type="transmembrane region" description="Helical" evidence="4">
    <location>
        <begin position="305"/>
        <end position="326"/>
    </location>
</feature>
<feature type="transmembrane region" description="Helical" evidence="4">
    <location>
        <begin position="370"/>
        <end position="388"/>
    </location>
</feature>
<evidence type="ECO:0000259" key="5">
    <source>
        <dbReference type="PROSITE" id="PS50850"/>
    </source>
</evidence>
<feature type="transmembrane region" description="Helical" evidence="4">
    <location>
        <begin position="172"/>
        <end position="190"/>
    </location>
</feature>
<keyword evidence="1 4" id="KW-0812">Transmembrane</keyword>
<evidence type="ECO:0000313" key="6">
    <source>
        <dbReference type="EMBL" id="OZI36723.1"/>
    </source>
</evidence>
<feature type="transmembrane region" description="Helical" evidence="4">
    <location>
        <begin position="215"/>
        <end position="238"/>
    </location>
</feature>
<feature type="transmembrane region" description="Helical" evidence="4">
    <location>
        <begin position="79"/>
        <end position="99"/>
    </location>
</feature>
<dbReference type="RefSeq" id="WP_094827527.1">
    <property type="nucleotide sequence ID" value="NZ_NEVL01000003.1"/>
</dbReference>
<dbReference type="InterPro" id="IPR011701">
    <property type="entry name" value="MFS"/>
</dbReference>
<feature type="transmembrane region" description="Helical" evidence="4">
    <location>
        <begin position="250"/>
        <end position="272"/>
    </location>
</feature>
<dbReference type="InterPro" id="IPR050327">
    <property type="entry name" value="Proton-linked_MCT"/>
</dbReference>